<protein>
    <submittedName>
        <fullName evidence="2">Uncharacterized protein</fullName>
    </submittedName>
</protein>
<reference evidence="1" key="1">
    <citation type="journal article" date="2013" name="Genetics">
        <title>The draft genome and transcriptome of Panagrellus redivivus are shaped by the harsh demands of a free-living lifestyle.</title>
        <authorList>
            <person name="Srinivasan J."/>
            <person name="Dillman A.R."/>
            <person name="Macchietto M.G."/>
            <person name="Heikkinen L."/>
            <person name="Lakso M."/>
            <person name="Fracchia K.M."/>
            <person name="Antoshechkin I."/>
            <person name="Mortazavi A."/>
            <person name="Wong G."/>
            <person name="Sternberg P.W."/>
        </authorList>
    </citation>
    <scope>NUCLEOTIDE SEQUENCE [LARGE SCALE GENOMIC DNA]</scope>
    <source>
        <strain evidence="1">MT8872</strain>
    </source>
</reference>
<keyword evidence="1" id="KW-1185">Reference proteome</keyword>
<evidence type="ECO:0000313" key="2">
    <source>
        <dbReference type="WBParaSite" id="Pan_g21556.t1"/>
    </source>
</evidence>
<reference evidence="2" key="2">
    <citation type="submission" date="2020-10" db="UniProtKB">
        <authorList>
            <consortium name="WormBaseParasite"/>
        </authorList>
    </citation>
    <scope>IDENTIFICATION</scope>
</reference>
<dbReference type="Proteomes" id="UP000492821">
    <property type="component" value="Unassembled WGS sequence"/>
</dbReference>
<organism evidence="1 2">
    <name type="scientific">Panagrellus redivivus</name>
    <name type="common">Microworm</name>
    <dbReference type="NCBI Taxonomy" id="6233"/>
    <lineage>
        <taxon>Eukaryota</taxon>
        <taxon>Metazoa</taxon>
        <taxon>Ecdysozoa</taxon>
        <taxon>Nematoda</taxon>
        <taxon>Chromadorea</taxon>
        <taxon>Rhabditida</taxon>
        <taxon>Tylenchina</taxon>
        <taxon>Panagrolaimomorpha</taxon>
        <taxon>Panagrolaimoidea</taxon>
        <taxon>Panagrolaimidae</taxon>
        <taxon>Panagrellus</taxon>
    </lineage>
</organism>
<accession>A0A7E4VJ93</accession>
<proteinExistence type="predicted"/>
<evidence type="ECO:0000313" key="1">
    <source>
        <dbReference type="Proteomes" id="UP000492821"/>
    </source>
</evidence>
<dbReference type="WBParaSite" id="Pan_g21556.t1">
    <property type="protein sequence ID" value="Pan_g21556.t1"/>
    <property type="gene ID" value="Pan_g21556"/>
</dbReference>
<sequence>MKWLRPLFLRRFVLLCVPNTTLRSFLSRLFLRLTRCHRGVAMDESDGSHAALLRTETCTSPMIVDSEMASPASTASMPTPTSSAPAVGVGGMMQMPVFHTNQPSTSHAPPNLPQLNELLLSTLAHQHHQAQQQQQFHQMPMPNSNLPQPNGYAPQLVGELLFSQCFNGNGLFRPPVPPQMTLPQGPPAASDTLFWDHWMCLLATHLTPEQWQSYWQNYAAIFGLNSLPLHLFSFFNNAGGEMPAGANMGGYDVNGCGVRSVESQLQDHEQSKKPHFTLSLMFCDTFFASRQPLPRGQSSRRNPGMPKGQLEELHLSRALMSCRKHLIDSSWITLLSPPPLIAVFSLFPLQR</sequence>
<dbReference type="AlphaFoldDB" id="A0A7E4VJ93"/>
<name>A0A7E4VJ93_PANRE</name>